<name>A0A5N4BYX1_CAMDR</name>
<comment type="caution">
    <text evidence="2">The sequence shown here is derived from an EMBL/GenBank/DDBJ whole genome shotgun (WGS) entry which is preliminary data.</text>
</comment>
<proteinExistence type="predicted"/>
<evidence type="ECO:0000256" key="1">
    <source>
        <dbReference type="SAM" id="MobiDB-lite"/>
    </source>
</evidence>
<accession>A0A5N4BYX1</accession>
<feature type="region of interest" description="Disordered" evidence="1">
    <location>
        <begin position="50"/>
        <end position="69"/>
    </location>
</feature>
<dbReference type="AlphaFoldDB" id="A0A5N4BYX1"/>
<dbReference type="Proteomes" id="UP000299084">
    <property type="component" value="Unassembled WGS sequence"/>
</dbReference>
<evidence type="ECO:0000313" key="2">
    <source>
        <dbReference type="EMBL" id="KAB1251789.1"/>
    </source>
</evidence>
<gene>
    <name evidence="2" type="ORF">Cadr_000030796</name>
</gene>
<reference evidence="2 3" key="1">
    <citation type="journal article" date="2019" name="Mol. Ecol. Resour.">
        <title>Improving Illumina assemblies with Hi-C and long reads: an example with the North African dromedary.</title>
        <authorList>
            <person name="Elbers J.P."/>
            <person name="Rogers M.F."/>
            <person name="Perelman P.L."/>
            <person name="Proskuryakova A.A."/>
            <person name="Serdyukova N.A."/>
            <person name="Johnson W.E."/>
            <person name="Horin P."/>
            <person name="Corander J."/>
            <person name="Murphy D."/>
            <person name="Burger P.A."/>
        </authorList>
    </citation>
    <scope>NUCLEOTIDE SEQUENCE [LARGE SCALE GENOMIC DNA]</scope>
    <source>
        <strain evidence="2">Drom800</strain>
        <tissue evidence="2">Blood</tissue>
    </source>
</reference>
<sequence length="381" mass="40199">MVVAFSETGGPGGCLDLRGSQDSLVGDACQESQSQHPACVLKAQLGSLLPGPWPRGTSQSQLRTDSPRAARGTCLEEALHPAGEAGAGSPCLRCSQHDVGSPAGRPAHPSSVSSSLLELGPLILHLPLDKVNPIACSHSLCEPLAMTSDLTTPSHQQCCPGGVGHPSRQLAWCAVFFLPFPDQLSPSGSVWAQPFPAWSTLLCFPVGAEEVQPFQTDLSVLWWDIKEADSGAEGGVECVCVGGSAFRKCGVEEGTGEEEPLSLEKGRLGKEGHAQVGEPQDGEFGVHPCEAGFLVEGRRNRALGTGLGSLGRGREECEVQGCRSRGEALSGTRDLGWVPKRQGVTSKLSGQFQSMVRWKEGCPSRKVMKCQSVSCVLHQCP</sequence>
<protein>
    <submittedName>
        <fullName evidence="2">Uncharacterized protein</fullName>
    </submittedName>
</protein>
<dbReference type="EMBL" id="JWIN03000071">
    <property type="protein sequence ID" value="KAB1251789.1"/>
    <property type="molecule type" value="Genomic_DNA"/>
</dbReference>
<keyword evidence="3" id="KW-1185">Reference proteome</keyword>
<evidence type="ECO:0000313" key="3">
    <source>
        <dbReference type="Proteomes" id="UP000299084"/>
    </source>
</evidence>
<organism evidence="2 3">
    <name type="scientific">Camelus dromedarius</name>
    <name type="common">Dromedary</name>
    <name type="synonym">Arabian camel</name>
    <dbReference type="NCBI Taxonomy" id="9838"/>
    <lineage>
        <taxon>Eukaryota</taxon>
        <taxon>Metazoa</taxon>
        <taxon>Chordata</taxon>
        <taxon>Craniata</taxon>
        <taxon>Vertebrata</taxon>
        <taxon>Euteleostomi</taxon>
        <taxon>Mammalia</taxon>
        <taxon>Eutheria</taxon>
        <taxon>Laurasiatheria</taxon>
        <taxon>Artiodactyla</taxon>
        <taxon>Tylopoda</taxon>
        <taxon>Camelidae</taxon>
        <taxon>Camelus</taxon>
    </lineage>
</organism>